<keyword evidence="3" id="KW-1185">Reference proteome</keyword>
<protein>
    <submittedName>
        <fullName evidence="2">Uncharacterized protein</fullName>
    </submittedName>
</protein>
<dbReference type="EMBL" id="FQZA01000001">
    <property type="protein sequence ID" value="SHI33849.1"/>
    <property type="molecule type" value="Genomic_DNA"/>
</dbReference>
<name>A0A1M6ABM2_9RHOB</name>
<dbReference type="AlphaFoldDB" id="A0A1M6ABM2"/>
<evidence type="ECO:0000256" key="1">
    <source>
        <dbReference type="SAM" id="MobiDB-lite"/>
    </source>
</evidence>
<evidence type="ECO:0000313" key="2">
    <source>
        <dbReference type="EMBL" id="SHI33849.1"/>
    </source>
</evidence>
<dbReference type="STRING" id="313368.SAMN04488012_10165"/>
<reference evidence="2 3" key="1">
    <citation type="submission" date="2016-11" db="EMBL/GenBank/DDBJ databases">
        <authorList>
            <person name="Jaros S."/>
            <person name="Januszkiewicz K."/>
            <person name="Wedrychowicz H."/>
        </authorList>
    </citation>
    <scope>NUCLEOTIDE SEQUENCE [LARGE SCALE GENOMIC DNA]</scope>
    <source>
        <strain evidence="2 3">DSM 26892</strain>
    </source>
</reference>
<gene>
    <name evidence="2" type="ORF">SAMN04488012_10165</name>
</gene>
<feature type="compositionally biased region" description="Acidic residues" evidence="1">
    <location>
        <begin position="181"/>
        <end position="219"/>
    </location>
</feature>
<accession>A0A1M6ABM2</accession>
<sequence>MSDTSRSMTFTIEGDVSVRITVTEDGAGGLVFDLAVIDDTGLTADLNGLFFDFGDAALVDGLLADGAEITKTAFEYDGVDNLGGGVCIKGDLVNDTDLYDAGVRLGTSGMAKDDIQTTSFTLTHETDALTLEDVANMDFAVRLTSVGEIDGDRDGSLKLGGTSPDAPADDSGVGDGGGDYSGDDTLPDDPDTFPDFPDDGGELGADDEFLFDDGGELDGGDPLLDGPGDDGPLQPPADDPLLSDPALTDPALEDGGMYYEDISIL</sequence>
<feature type="compositionally biased region" description="Low complexity" evidence="1">
    <location>
        <begin position="220"/>
        <end position="232"/>
    </location>
</feature>
<feature type="compositionally biased region" description="Low complexity" evidence="1">
    <location>
        <begin position="239"/>
        <end position="250"/>
    </location>
</feature>
<evidence type="ECO:0000313" key="3">
    <source>
        <dbReference type="Proteomes" id="UP000184040"/>
    </source>
</evidence>
<feature type="region of interest" description="Disordered" evidence="1">
    <location>
        <begin position="151"/>
        <end position="254"/>
    </location>
</feature>
<dbReference type="Proteomes" id="UP000184040">
    <property type="component" value="Unassembled WGS sequence"/>
</dbReference>
<organism evidence="2 3">
    <name type="scientific">Palleronia salina</name>
    <dbReference type="NCBI Taxonomy" id="313368"/>
    <lineage>
        <taxon>Bacteria</taxon>
        <taxon>Pseudomonadati</taxon>
        <taxon>Pseudomonadota</taxon>
        <taxon>Alphaproteobacteria</taxon>
        <taxon>Rhodobacterales</taxon>
        <taxon>Roseobacteraceae</taxon>
        <taxon>Palleronia</taxon>
    </lineage>
</organism>
<proteinExistence type="predicted"/>